<feature type="transmembrane region" description="Helical" evidence="5">
    <location>
        <begin position="120"/>
        <end position="138"/>
    </location>
</feature>
<organism evidence="6 7">
    <name type="scientific">Mytilus coruscus</name>
    <name type="common">Sea mussel</name>
    <dbReference type="NCBI Taxonomy" id="42192"/>
    <lineage>
        <taxon>Eukaryota</taxon>
        <taxon>Metazoa</taxon>
        <taxon>Spiralia</taxon>
        <taxon>Lophotrochozoa</taxon>
        <taxon>Mollusca</taxon>
        <taxon>Bivalvia</taxon>
        <taxon>Autobranchia</taxon>
        <taxon>Pteriomorphia</taxon>
        <taxon>Mytilida</taxon>
        <taxon>Mytiloidea</taxon>
        <taxon>Mytilidae</taxon>
        <taxon>Mytilinae</taxon>
        <taxon>Mytilus</taxon>
    </lineage>
</organism>
<dbReference type="GO" id="GO:0098970">
    <property type="term" value="P:postsynaptic neurotransmitter receptor diffusion trapping"/>
    <property type="evidence" value="ECO:0007669"/>
    <property type="project" value="TreeGrafter"/>
</dbReference>
<dbReference type="PANTHER" id="PTHR12107">
    <property type="entry name" value="VOLTAGE-DEPENDENT CALCIUM CHANNEL GAMMA SUBUNIT"/>
    <property type="match status" value="1"/>
</dbReference>
<accession>A0A6J8DQV1</accession>
<dbReference type="EMBL" id="CACVKT020007690">
    <property type="protein sequence ID" value="CAC5410117.1"/>
    <property type="molecule type" value="Genomic_DNA"/>
</dbReference>
<keyword evidence="3 5" id="KW-1133">Transmembrane helix</keyword>
<dbReference type="PANTHER" id="PTHR12107:SF0">
    <property type="entry name" value="STARGAZIN (MAMMALIAN CALCIUM CHANNEL) HOMOLOG"/>
    <property type="match status" value="1"/>
</dbReference>
<evidence type="ECO:0000313" key="7">
    <source>
        <dbReference type="Proteomes" id="UP000507470"/>
    </source>
</evidence>
<keyword evidence="7" id="KW-1185">Reference proteome</keyword>
<reference evidence="6 7" key="1">
    <citation type="submission" date="2020-06" db="EMBL/GenBank/DDBJ databases">
        <authorList>
            <person name="Li R."/>
            <person name="Bekaert M."/>
        </authorList>
    </citation>
    <scope>NUCLEOTIDE SEQUENCE [LARGE SCALE GENOMIC DNA]</scope>
    <source>
        <strain evidence="7">wild</strain>
    </source>
</reference>
<protein>
    <submittedName>
        <fullName evidence="6">Uncharacterized protein</fullName>
    </submittedName>
</protein>
<gene>
    <name evidence="6" type="ORF">MCOR_43322</name>
</gene>
<comment type="subcellular location">
    <subcellularLocation>
        <location evidence="1">Membrane</location>
        <topology evidence="1">Multi-pass membrane protein</topology>
    </subcellularLocation>
</comment>
<dbReference type="GO" id="GO:0098839">
    <property type="term" value="C:postsynaptic density membrane"/>
    <property type="evidence" value="ECO:0007669"/>
    <property type="project" value="TreeGrafter"/>
</dbReference>
<dbReference type="GO" id="GO:0005245">
    <property type="term" value="F:voltage-gated calcium channel activity"/>
    <property type="evidence" value="ECO:0007669"/>
    <property type="project" value="TreeGrafter"/>
</dbReference>
<evidence type="ECO:0000256" key="3">
    <source>
        <dbReference type="ARBA" id="ARBA00022989"/>
    </source>
</evidence>
<feature type="transmembrane region" description="Helical" evidence="5">
    <location>
        <begin position="145"/>
        <end position="169"/>
    </location>
</feature>
<dbReference type="InterPro" id="IPR051072">
    <property type="entry name" value="CACNG_subunit"/>
</dbReference>
<dbReference type="GO" id="GO:0099590">
    <property type="term" value="P:neurotransmitter receptor internalization"/>
    <property type="evidence" value="ECO:0007669"/>
    <property type="project" value="TreeGrafter"/>
</dbReference>
<name>A0A6J8DQV1_MYTCO</name>
<dbReference type="GO" id="GO:0019226">
    <property type="term" value="P:transmission of nerve impulse"/>
    <property type="evidence" value="ECO:0007669"/>
    <property type="project" value="TreeGrafter"/>
</dbReference>
<keyword evidence="4 5" id="KW-0472">Membrane</keyword>
<evidence type="ECO:0000256" key="2">
    <source>
        <dbReference type="ARBA" id="ARBA00022692"/>
    </source>
</evidence>
<dbReference type="GO" id="GO:0032281">
    <property type="term" value="C:AMPA glutamate receptor complex"/>
    <property type="evidence" value="ECO:0007669"/>
    <property type="project" value="TreeGrafter"/>
</dbReference>
<sequence>MDRFNKSCILVCAAFTLGGLALLTTIVSISTKYWLYVTEELSLKYFTTYDTIEYEEMDESMENITFPDKFEVSVVMGLWRFCSVAMDFTFCENLDYKIPKIERQEVAISIAESQREASPMFLTALVLLIVSGIFNVMGNIKWFRVTMVASISYILTALFIVVGMVIYIANIQREIQKVQVADLKREDVSVDCNYGGSFYVMWLGLIMSLAAAIICIVIFLNEWKKIQSTAEIKMQLTNISDENEMTV</sequence>
<dbReference type="AlphaFoldDB" id="A0A6J8DQV1"/>
<dbReference type="Gene3D" id="1.20.140.150">
    <property type="match status" value="1"/>
</dbReference>
<keyword evidence="2 5" id="KW-0812">Transmembrane</keyword>
<evidence type="ECO:0000256" key="5">
    <source>
        <dbReference type="SAM" id="Phobius"/>
    </source>
</evidence>
<evidence type="ECO:0000313" key="6">
    <source>
        <dbReference type="EMBL" id="CAC5410117.1"/>
    </source>
</evidence>
<evidence type="ECO:0000256" key="1">
    <source>
        <dbReference type="ARBA" id="ARBA00004141"/>
    </source>
</evidence>
<feature type="transmembrane region" description="Helical" evidence="5">
    <location>
        <begin position="199"/>
        <end position="220"/>
    </location>
</feature>
<dbReference type="GO" id="GO:0016247">
    <property type="term" value="F:channel regulator activity"/>
    <property type="evidence" value="ECO:0007669"/>
    <property type="project" value="TreeGrafter"/>
</dbReference>
<evidence type="ECO:0000256" key="4">
    <source>
        <dbReference type="ARBA" id="ARBA00023136"/>
    </source>
</evidence>
<dbReference type="OrthoDB" id="9990458at2759"/>
<dbReference type="GO" id="GO:0051968">
    <property type="term" value="P:positive regulation of synaptic transmission, glutamatergic"/>
    <property type="evidence" value="ECO:0007669"/>
    <property type="project" value="TreeGrafter"/>
</dbReference>
<proteinExistence type="predicted"/>
<dbReference type="Proteomes" id="UP000507470">
    <property type="component" value="Unassembled WGS sequence"/>
</dbReference>
<dbReference type="Pfam" id="PF00822">
    <property type="entry name" value="PMP22_Claudin"/>
    <property type="match status" value="1"/>
</dbReference>
<dbReference type="GO" id="GO:0098943">
    <property type="term" value="P:neurotransmitter receptor transport, postsynaptic endosome to lysosome"/>
    <property type="evidence" value="ECO:0007669"/>
    <property type="project" value="TreeGrafter"/>
</dbReference>
<dbReference type="InterPro" id="IPR004031">
    <property type="entry name" value="PMP22/EMP/MP20/Claudin"/>
</dbReference>